<evidence type="ECO:0000313" key="2">
    <source>
        <dbReference type="Proteomes" id="UP000319817"/>
    </source>
</evidence>
<evidence type="ECO:0000313" key="1">
    <source>
        <dbReference type="EMBL" id="QDT12916.1"/>
    </source>
</evidence>
<name>A0A517P0L1_9BACT</name>
<reference evidence="1 2" key="1">
    <citation type="submission" date="2019-02" db="EMBL/GenBank/DDBJ databases">
        <title>Deep-cultivation of Planctomycetes and their phenomic and genomic characterization uncovers novel biology.</title>
        <authorList>
            <person name="Wiegand S."/>
            <person name="Jogler M."/>
            <person name="Boedeker C."/>
            <person name="Pinto D."/>
            <person name="Vollmers J."/>
            <person name="Rivas-Marin E."/>
            <person name="Kohn T."/>
            <person name="Peeters S.H."/>
            <person name="Heuer A."/>
            <person name="Rast P."/>
            <person name="Oberbeckmann S."/>
            <person name="Bunk B."/>
            <person name="Jeske O."/>
            <person name="Meyerdierks A."/>
            <person name="Storesund J.E."/>
            <person name="Kallscheuer N."/>
            <person name="Luecker S."/>
            <person name="Lage O.M."/>
            <person name="Pohl T."/>
            <person name="Merkel B.J."/>
            <person name="Hornburger P."/>
            <person name="Mueller R.-W."/>
            <person name="Bruemmer F."/>
            <person name="Labrenz M."/>
            <person name="Spormann A.M."/>
            <person name="Op den Camp H."/>
            <person name="Overmann J."/>
            <person name="Amann R."/>
            <person name="Jetten M.S.M."/>
            <person name="Mascher T."/>
            <person name="Medema M.H."/>
            <person name="Devos D.P."/>
            <person name="Kaster A.-K."/>
            <person name="Ovreas L."/>
            <person name="Rohde M."/>
            <person name="Galperin M.Y."/>
            <person name="Jogler C."/>
        </authorList>
    </citation>
    <scope>NUCLEOTIDE SEQUENCE [LARGE SCALE GENOMIC DNA]</scope>
    <source>
        <strain evidence="1 2">K23_9</strain>
    </source>
</reference>
<sequence length="37" mass="4216">MALSPFFMRTQNHQWQISGTPANALGLYRWLGHVAQS</sequence>
<dbReference type="AlphaFoldDB" id="A0A517P0L1"/>
<protein>
    <submittedName>
        <fullName evidence="1">Uncharacterized protein</fullName>
    </submittedName>
</protein>
<organism evidence="1 2">
    <name type="scientific">Stieleria marina</name>
    <dbReference type="NCBI Taxonomy" id="1930275"/>
    <lineage>
        <taxon>Bacteria</taxon>
        <taxon>Pseudomonadati</taxon>
        <taxon>Planctomycetota</taxon>
        <taxon>Planctomycetia</taxon>
        <taxon>Pirellulales</taxon>
        <taxon>Pirellulaceae</taxon>
        <taxon>Stieleria</taxon>
    </lineage>
</organism>
<proteinExistence type="predicted"/>
<keyword evidence="2" id="KW-1185">Reference proteome</keyword>
<gene>
    <name evidence="1" type="ORF">K239x_49290</name>
</gene>
<dbReference type="EMBL" id="CP036526">
    <property type="protein sequence ID" value="QDT12916.1"/>
    <property type="molecule type" value="Genomic_DNA"/>
</dbReference>
<dbReference type="Proteomes" id="UP000319817">
    <property type="component" value="Chromosome"/>
</dbReference>
<accession>A0A517P0L1</accession>